<dbReference type="InterPro" id="IPR002524">
    <property type="entry name" value="Cation_efflux"/>
</dbReference>
<proteinExistence type="predicted"/>
<dbReference type="PANTHER" id="PTHR45755">
    <property type="match status" value="1"/>
</dbReference>
<evidence type="ECO:0000256" key="2">
    <source>
        <dbReference type="ARBA" id="ARBA00022448"/>
    </source>
</evidence>
<dbReference type="NCBIfam" id="TIGR01297">
    <property type="entry name" value="CDF"/>
    <property type="match status" value="1"/>
</dbReference>
<evidence type="ECO:0000256" key="1">
    <source>
        <dbReference type="ARBA" id="ARBA00004141"/>
    </source>
</evidence>
<feature type="transmembrane region" description="Helical" evidence="7">
    <location>
        <begin position="119"/>
        <end position="142"/>
    </location>
</feature>
<dbReference type="RefSeq" id="WP_149566716.1">
    <property type="nucleotide sequence ID" value="NZ_CP035807.1"/>
</dbReference>
<evidence type="ECO:0000256" key="6">
    <source>
        <dbReference type="ARBA" id="ARBA00023136"/>
    </source>
</evidence>
<feature type="transmembrane region" description="Helical" evidence="7">
    <location>
        <begin position="89"/>
        <end position="107"/>
    </location>
</feature>
<dbReference type="OrthoDB" id="9809646at2"/>
<evidence type="ECO:0000256" key="3">
    <source>
        <dbReference type="ARBA" id="ARBA00022692"/>
    </source>
</evidence>
<evidence type="ECO:0000259" key="8">
    <source>
        <dbReference type="Pfam" id="PF01545"/>
    </source>
</evidence>
<name>A0A5C1Q7U3_9SPIO</name>
<feature type="transmembrane region" description="Helical" evidence="7">
    <location>
        <begin position="191"/>
        <end position="209"/>
    </location>
</feature>
<dbReference type="Pfam" id="PF01545">
    <property type="entry name" value="Cation_efflux"/>
    <property type="match status" value="1"/>
</dbReference>
<feature type="transmembrane region" description="Helical" evidence="7">
    <location>
        <begin position="46"/>
        <end position="69"/>
    </location>
</feature>
<feature type="transmembrane region" description="Helical" evidence="7">
    <location>
        <begin position="21"/>
        <end position="40"/>
    </location>
</feature>
<dbReference type="InterPro" id="IPR045316">
    <property type="entry name" value="Msc2-like"/>
</dbReference>
<gene>
    <name evidence="9" type="ORF">EW093_01635</name>
</gene>
<dbReference type="InterPro" id="IPR058533">
    <property type="entry name" value="Cation_efflux_TM"/>
</dbReference>
<keyword evidence="10" id="KW-1185">Reference proteome</keyword>
<sequence length="292" mass="32556">MRVCNQDLEMINNSENMKRTGIVVLLTLITMIAEIVYGLITGSMSLLADGIHMGTHTFALIITFIAYLIAKNHFKNPNFQFSTGKIGILGGYSNSIVLGITAIFMIYEAIHRIISPQNILFNQAIFVAIIGLVVNVISAIILSQSSSGHEHNHSHSHDHNLRAAYIHVLTDALTSILAIFALLLGKYFDQIWPDAVVAILGAIVILKWAHGLLVSSGKLLVDYYPSKKEYEIISKLLEESKSSIFDLHLWQISETSKALILTIKPGPEFNKKQFYNQVRNKCEISHITIELN</sequence>
<dbReference type="KEGG" id="sper:EW093_01635"/>
<dbReference type="PANTHER" id="PTHR45755:SF4">
    <property type="entry name" value="ZINC TRANSPORTER 7"/>
    <property type="match status" value="1"/>
</dbReference>
<evidence type="ECO:0000256" key="5">
    <source>
        <dbReference type="ARBA" id="ARBA00023065"/>
    </source>
</evidence>
<dbReference type="AlphaFoldDB" id="A0A5C1Q7U3"/>
<dbReference type="GO" id="GO:0005385">
    <property type="term" value="F:zinc ion transmembrane transporter activity"/>
    <property type="evidence" value="ECO:0007669"/>
    <property type="project" value="InterPro"/>
</dbReference>
<dbReference type="Proteomes" id="UP000323824">
    <property type="component" value="Chromosome"/>
</dbReference>
<dbReference type="EMBL" id="CP035807">
    <property type="protein sequence ID" value="QEN03457.1"/>
    <property type="molecule type" value="Genomic_DNA"/>
</dbReference>
<dbReference type="NCBIfam" id="NF033827">
    <property type="entry name" value="CDF_efflux_DmeF"/>
    <property type="match status" value="1"/>
</dbReference>
<keyword evidence="6 7" id="KW-0472">Membrane</keyword>
<organism evidence="9 10">
    <name type="scientific">Thiospirochaeta perfilievii</name>
    <dbReference type="NCBI Taxonomy" id="252967"/>
    <lineage>
        <taxon>Bacteria</taxon>
        <taxon>Pseudomonadati</taxon>
        <taxon>Spirochaetota</taxon>
        <taxon>Spirochaetia</taxon>
        <taxon>Spirochaetales</taxon>
        <taxon>Spirochaetaceae</taxon>
        <taxon>Thiospirochaeta</taxon>
    </lineage>
</organism>
<evidence type="ECO:0000313" key="10">
    <source>
        <dbReference type="Proteomes" id="UP000323824"/>
    </source>
</evidence>
<dbReference type="GO" id="GO:0006882">
    <property type="term" value="P:intracellular zinc ion homeostasis"/>
    <property type="evidence" value="ECO:0007669"/>
    <property type="project" value="InterPro"/>
</dbReference>
<comment type="subcellular location">
    <subcellularLocation>
        <location evidence="1">Membrane</location>
        <topology evidence="1">Multi-pass membrane protein</topology>
    </subcellularLocation>
</comment>
<protein>
    <submittedName>
        <fullName evidence="9">Cation transporter</fullName>
    </submittedName>
</protein>
<dbReference type="GO" id="GO:0016020">
    <property type="term" value="C:membrane"/>
    <property type="evidence" value="ECO:0007669"/>
    <property type="project" value="UniProtKB-SubCell"/>
</dbReference>
<reference evidence="9 10" key="2">
    <citation type="submission" date="2019-09" db="EMBL/GenBank/DDBJ databases">
        <title>Complete Genome Sequence and Methylome Analysis of free living Spirochaetas.</title>
        <authorList>
            <person name="Leshcheva N."/>
            <person name="Mikheeva N."/>
        </authorList>
    </citation>
    <scope>NUCLEOTIDE SEQUENCE [LARGE SCALE GENOMIC DNA]</scope>
    <source>
        <strain evidence="9 10">P</strain>
    </source>
</reference>
<keyword evidence="2" id="KW-0813">Transport</keyword>
<dbReference type="Gene3D" id="1.20.1510.10">
    <property type="entry name" value="Cation efflux protein transmembrane domain"/>
    <property type="match status" value="1"/>
</dbReference>
<keyword evidence="5" id="KW-0406">Ion transport</keyword>
<evidence type="ECO:0000256" key="4">
    <source>
        <dbReference type="ARBA" id="ARBA00022989"/>
    </source>
</evidence>
<dbReference type="InterPro" id="IPR027469">
    <property type="entry name" value="Cation_efflux_TMD_sf"/>
</dbReference>
<evidence type="ECO:0000256" key="7">
    <source>
        <dbReference type="SAM" id="Phobius"/>
    </source>
</evidence>
<reference evidence="9 10" key="1">
    <citation type="submission" date="2019-02" db="EMBL/GenBank/DDBJ databases">
        <authorList>
            <person name="Fomenkov A."/>
            <person name="Dubinina G."/>
            <person name="Grabovich M."/>
            <person name="Vincze T."/>
            <person name="Roberts R.J."/>
        </authorList>
    </citation>
    <scope>NUCLEOTIDE SEQUENCE [LARGE SCALE GENOMIC DNA]</scope>
    <source>
        <strain evidence="9 10">P</strain>
    </source>
</reference>
<keyword evidence="3 7" id="KW-0812">Transmembrane</keyword>
<feature type="domain" description="Cation efflux protein transmembrane" evidence="8">
    <location>
        <begin position="22"/>
        <end position="221"/>
    </location>
</feature>
<dbReference type="SUPFAM" id="SSF161111">
    <property type="entry name" value="Cation efflux protein transmembrane domain-like"/>
    <property type="match status" value="1"/>
</dbReference>
<accession>A0A5C1Q7U3</accession>
<feature type="transmembrane region" description="Helical" evidence="7">
    <location>
        <begin position="163"/>
        <end position="185"/>
    </location>
</feature>
<evidence type="ECO:0000313" key="9">
    <source>
        <dbReference type="EMBL" id="QEN03457.1"/>
    </source>
</evidence>
<keyword evidence="4 7" id="KW-1133">Transmembrane helix</keyword>